<feature type="topological domain" description="Periplasmic" evidence="10">
    <location>
        <begin position="27"/>
        <end position="191"/>
    </location>
</feature>
<dbReference type="HAMAP" id="MF_00155">
    <property type="entry name" value="CtaG"/>
    <property type="match status" value="1"/>
</dbReference>
<evidence type="ECO:0000256" key="11">
    <source>
        <dbReference type="SAM" id="SignalP"/>
    </source>
</evidence>
<comment type="similarity">
    <text evidence="3 10">Belongs to the COX11/CtaG family.</text>
</comment>
<comment type="caution">
    <text evidence="12">The sequence shown here is derived from an EMBL/GenBank/DDBJ whole genome shotgun (WGS) entry which is preliminary data.</text>
</comment>
<dbReference type="SUPFAM" id="SSF110111">
    <property type="entry name" value="Ctag/Cox11"/>
    <property type="match status" value="1"/>
</dbReference>
<comment type="subcellular location">
    <subcellularLocation>
        <location evidence="2 10">Cell inner membrane</location>
        <topology evidence="2 10">Single-pass type II membrane protein</topology>
        <orientation evidence="2 10">Periplasmic side</orientation>
    </subcellularLocation>
</comment>
<sequence length="191" mass="20806">MSRRHATVALCCLAFVGAMVGAAYAAVPLYNLFCKVTGYAGTTRQALAAPGRVLDRSFEVRFDSNLNGAMPWKFTPETTSVTVRAGEVKTVYYRVTNNSPEEMRGVASYNVTPMETGAFFSKIACFCFSEQVLKPGETLELPVVFFVDPAIAEQKALDDIRTITLSYTFFPAKQPATPVAAATPKPDKPQL</sequence>
<dbReference type="Proteomes" id="UP001242480">
    <property type="component" value="Unassembled WGS sequence"/>
</dbReference>
<name>A0ABU0J810_9HYPH</name>
<evidence type="ECO:0000256" key="8">
    <source>
        <dbReference type="ARBA" id="ARBA00023008"/>
    </source>
</evidence>
<accession>A0ABU0J810</accession>
<feature type="signal peptide" evidence="11">
    <location>
        <begin position="1"/>
        <end position="25"/>
    </location>
</feature>
<keyword evidence="13" id="KW-1185">Reference proteome</keyword>
<protein>
    <recommendedName>
        <fullName evidence="4 10">Cytochrome c oxidase assembly protein CtaG</fullName>
    </recommendedName>
</protein>
<dbReference type="InterPro" id="IPR007533">
    <property type="entry name" value="Cyt_c_oxidase_assmbl_CtaG"/>
</dbReference>
<evidence type="ECO:0000256" key="1">
    <source>
        <dbReference type="ARBA" id="ARBA00004007"/>
    </source>
</evidence>
<dbReference type="NCBIfam" id="NF003465">
    <property type="entry name" value="PRK05089.1"/>
    <property type="match status" value="1"/>
</dbReference>
<keyword evidence="7 10" id="KW-1133">Transmembrane helix</keyword>
<evidence type="ECO:0000256" key="6">
    <source>
        <dbReference type="ARBA" id="ARBA00022968"/>
    </source>
</evidence>
<keyword evidence="10" id="KW-1003">Cell membrane</keyword>
<evidence type="ECO:0000256" key="2">
    <source>
        <dbReference type="ARBA" id="ARBA00004382"/>
    </source>
</evidence>
<evidence type="ECO:0000256" key="7">
    <source>
        <dbReference type="ARBA" id="ARBA00022989"/>
    </source>
</evidence>
<comment type="function">
    <text evidence="1 10">Exerts its effect at some terminal stage of cytochrome c oxidase synthesis, probably by being involved in the insertion of the copper B into subunit I.</text>
</comment>
<dbReference type="InterPro" id="IPR023471">
    <property type="entry name" value="CtaG/Cox11_dom_sf"/>
</dbReference>
<keyword evidence="9 10" id="KW-0472">Membrane</keyword>
<dbReference type="EMBL" id="JAUSVX010000006">
    <property type="protein sequence ID" value="MDQ0470410.1"/>
    <property type="molecule type" value="Genomic_DNA"/>
</dbReference>
<keyword evidence="10" id="KW-0997">Cell inner membrane</keyword>
<reference evidence="12 13" key="1">
    <citation type="submission" date="2023-07" db="EMBL/GenBank/DDBJ databases">
        <title>Genomic Encyclopedia of Type Strains, Phase IV (KMG-IV): sequencing the most valuable type-strain genomes for metagenomic binning, comparative biology and taxonomic classification.</title>
        <authorList>
            <person name="Goeker M."/>
        </authorList>
    </citation>
    <scope>NUCLEOTIDE SEQUENCE [LARGE SCALE GENOMIC DNA]</scope>
    <source>
        <strain evidence="12 13">DSM 19619</strain>
    </source>
</reference>
<evidence type="ECO:0000256" key="10">
    <source>
        <dbReference type="HAMAP-Rule" id="MF_00155"/>
    </source>
</evidence>
<dbReference type="PIRSF" id="PIRSF005413">
    <property type="entry name" value="COX11"/>
    <property type="match status" value="1"/>
</dbReference>
<dbReference type="PANTHER" id="PTHR21320:SF3">
    <property type="entry name" value="CYTOCHROME C OXIDASE ASSEMBLY PROTEIN COX11, MITOCHONDRIAL-RELATED"/>
    <property type="match status" value="1"/>
</dbReference>
<feature type="chain" id="PRO_5047453924" description="Cytochrome c oxidase assembly protein CtaG" evidence="11">
    <location>
        <begin position="26"/>
        <end position="191"/>
    </location>
</feature>
<evidence type="ECO:0000256" key="3">
    <source>
        <dbReference type="ARBA" id="ARBA00009620"/>
    </source>
</evidence>
<dbReference type="PANTHER" id="PTHR21320">
    <property type="entry name" value="CYTOCHROME C OXIDASE ASSEMBLY PROTEIN COX11-RELATED"/>
    <property type="match status" value="1"/>
</dbReference>
<evidence type="ECO:0000313" key="13">
    <source>
        <dbReference type="Proteomes" id="UP001242480"/>
    </source>
</evidence>
<proteinExistence type="inferred from homology"/>
<dbReference type="Pfam" id="PF04442">
    <property type="entry name" value="CtaG_Cox11"/>
    <property type="match status" value="1"/>
</dbReference>
<dbReference type="Gene3D" id="2.60.370.10">
    <property type="entry name" value="Ctag/Cox11"/>
    <property type="match status" value="1"/>
</dbReference>
<evidence type="ECO:0000256" key="9">
    <source>
        <dbReference type="ARBA" id="ARBA00023136"/>
    </source>
</evidence>
<evidence type="ECO:0000313" key="12">
    <source>
        <dbReference type="EMBL" id="MDQ0470410.1"/>
    </source>
</evidence>
<evidence type="ECO:0000256" key="4">
    <source>
        <dbReference type="ARBA" id="ARBA00015384"/>
    </source>
</evidence>
<keyword evidence="6 10" id="KW-0735">Signal-anchor</keyword>
<evidence type="ECO:0000256" key="5">
    <source>
        <dbReference type="ARBA" id="ARBA00022692"/>
    </source>
</evidence>
<feature type="topological domain" description="Cytoplasmic" evidence="10">
    <location>
        <begin position="1"/>
        <end position="7"/>
    </location>
</feature>
<keyword evidence="11" id="KW-0732">Signal</keyword>
<keyword evidence="5 10" id="KW-0812">Transmembrane</keyword>
<keyword evidence="8 10" id="KW-0186">Copper</keyword>
<organism evidence="12 13">
    <name type="scientific">Labrys wisconsinensis</name>
    <dbReference type="NCBI Taxonomy" id="425677"/>
    <lineage>
        <taxon>Bacteria</taxon>
        <taxon>Pseudomonadati</taxon>
        <taxon>Pseudomonadota</taxon>
        <taxon>Alphaproteobacteria</taxon>
        <taxon>Hyphomicrobiales</taxon>
        <taxon>Xanthobacteraceae</taxon>
        <taxon>Labrys</taxon>
    </lineage>
</organism>
<gene>
    <name evidence="10" type="primary">ctaG</name>
    <name evidence="12" type="ORF">QO011_003429</name>
</gene>